<organism evidence="1">
    <name type="scientific">Noccaea caerulescens</name>
    <name type="common">Alpine penny-cress</name>
    <name type="synonym">Thlaspi caerulescens</name>
    <dbReference type="NCBI Taxonomy" id="107243"/>
    <lineage>
        <taxon>Eukaryota</taxon>
        <taxon>Viridiplantae</taxon>
        <taxon>Streptophyta</taxon>
        <taxon>Embryophyta</taxon>
        <taxon>Tracheophyta</taxon>
        <taxon>Spermatophyta</taxon>
        <taxon>Magnoliopsida</taxon>
        <taxon>eudicotyledons</taxon>
        <taxon>Gunneridae</taxon>
        <taxon>Pentapetalae</taxon>
        <taxon>rosids</taxon>
        <taxon>malvids</taxon>
        <taxon>Brassicales</taxon>
        <taxon>Brassicaceae</taxon>
        <taxon>Coluteocarpeae</taxon>
        <taxon>Noccaea</taxon>
    </lineage>
</organism>
<dbReference type="EMBL" id="GEVI01018980">
    <property type="protein sequence ID" value="JAU13340.1"/>
    <property type="molecule type" value="Transcribed_RNA"/>
</dbReference>
<gene>
    <name evidence="1" type="ORF">GA_TR16527_c0_g1_i1_g.52816</name>
</gene>
<accession>A0A1J3D9M3</accession>
<protein>
    <submittedName>
        <fullName evidence="1">Uncharacterized protein</fullName>
    </submittedName>
</protein>
<name>A0A1J3D9M3_NOCCA</name>
<dbReference type="UniPathway" id="UPA00113">
    <property type="reaction ID" value="UER00529"/>
</dbReference>
<reference evidence="1" key="1">
    <citation type="submission" date="2016-07" db="EMBL/GenBank/DDBJ databases">
        <title>De novo transcriptome assembly of four accessions of the metal hyperaccumulator plant Noccaea caerulescens.</title>
        <authorList>
            <person name="Blande D."/>
            <person name="Halimaa P."/>
            <person name="Tervahauta A.I."/>
            <person name="Aarts M.G."/>
            <person name="Karenlampi S.O."/>
        </authorList>
    </citation>
    <scope>NUCLEOTIDE SEQUENCE</scope>
</reference>
<dbReference type="GO" id="GO:0006048">
    <property type="term" value="P:UDP-N-acetylglucosamine biosynthetic process"/>
    <property type="evidence" value="ECO:0007669"/>
    <property type="project" value="UniProtKB-UniPathway"/>
</dbReference>
<dbReference type="Gene3D" id="3.40.630.30">
    <property type="match status" value="1"/>
</dbReference>
<dbReference type="AlphaFoldDB" id="A0A1J3D9M3"/>
<sequence>MGLAVCAANAPLVSMEMRLVKRSKLDNAASALPRSIPIYISTLKKDINLEELRRLYAHCNHSCNRLSENGNSIVEKTVDMKKLRRAISRSDVVVSVFCKPLHVDLDDDDDDDVVSHSEEESLSSSLFPLNFRKQNKDGDLFQNVLPLTPSNGKLVGFGRAYSDYGLTASIHDLMCLPGFTFTTADGDR</sequence>
<proteinExistence type="predicted"/>
<evidence type="ECO:0000313" key="1">
    <source>
        <dbReference type="EMBL" id="JAU13340.1"/>
    </source>
</evidence>